<evidence type="ECO:0000313" key="1">
    <source>
        <dbReference type="EMBL" id="ACT50415.1"/>
    </source>
</evidence>
<dbReference type="EMBL" id="CP001674">
    <property type="protein sequence ID" value="ACT50415.1"/>
    <property type="molecule type" value="Genomic_DNA"/>
</dbReference>
<organism evidence="1 2">
    <name type="scientific">Methylovorus glucosotrophus (strain SIP3-4)</name>
    <dbReference type="NCBI Taxonomy" id="582744"/>
    <lineage>
        <taxon>Bacteria</taxon>
        <taxon>Pseudomonadati</taxon>
        <taxon>Pseudomonadota</taxon>
        <taxon>Betaproteobacteria</taxon>
        <taxon>Nitrosomonadales</taxon>
        <taxon>Methylophilaceae</taxon>
        <taxon>Methylovorus</taxon>
    </lineage>
</organism>
<dbReference type="Proteomes" id="UP000002743">
    <property type="component" value="Chromosome"/>
</dbReference>
<dbReference type="HOGENOM" id="CLU_1925127_0_0_4"/>
<reference evidence="2" key="1">
    <citation type="submission" date="2009-07" db="EMBL/GenBank/DDBJ databases">
        <title>Complete sequence of chromosome of Methylovorus sp. SIP3-4.</title>
        <authorList>
            <person name="Lucas S."/>
            <person name="Copeland A."/>
            <person name="Lapidus A."/>
            <person name="Glavina del Rio T."/>
            <person name="Tice H."/>
            <person name="Bruce D."/>
            <person name="Goodwin L."/>
            <person name="Pitluck S."/>
            <person name="Clum A."/>
            <person name="Larimer F."/>
            <person name="Land M."/>
            <person name="Hauser L."/>
            <person name="Kyrpides N."/>
            <person name="Mikhailova N."/>
            <person name="Kayluzhnaya M."/>
            <person name="Chistoserdova L."/>
        </authorList>
    </citation>
    <scope>NUCLEOTIDE SEQUENCE [LARGE SCALE GENOMIC DNA]</scope>
    <source>
        <strain evidence="2">SIP3-4</strain>
    </source>
</reference>
<keyword evidence="2" id="KW-1185">Reference proteome</keyword>
<dbReference type="OrthoDB" id="5574138at2"/>
<dbReference type="SUPFAM" id="SSF47413">
    <property type="entry name" value="lambda repressor-like DNA-binding domains"/>
    <property type="match status" value="1"/>
</dbReference>
<dbReference type="GO" id="GO:0003677">
    <property type="term" value="F:DNA binding"/>
    <property type="evidence" value="ECO:0007669"/>
    <property type="project" value="InterPro"/>
</dbReference>
<dbReference type="Gene3D" id="1.10.3100.10">
    <property type="entry name" value="Putative cytoplasmic protein"/>
    <property type="match status" value="1"/>
</dbReference>
<dbReference type="KEGG" id="mei:Msip34_1168"/>
<reference evidence="1 2" key="2">
    <citation type="journal article" date="2011" name="J. Bacteriol.">
        <title>Genomes of three methylotrophs from a single niche uncover genetic and metabolic divergence of Methylophilaceae.</title>
        <authorList>
            <person name="Lapidus A."/>
            <person name="Clum A."/>
            <person name="Labutti K."/>
            <person name="Kaluzhnaya M.G."/>
            <person name="Lim S."/>
            <person name="Beck D.A."/>
            <person name="Glavina Del Rio T."/>
            <person name="Nolan M."/>
            <person name="Mavromatis K."/>
            <person name="Huntemann M."/>
            <person name="Lucas S."/>
            <person name="Lidstrom M.E."/>
            <person name="Ivanova N."/>
            <person name="Chistoserdova L."/>
        </authorList>
    </citation>
    <scope>NUCLEOTIDE SEQUENCE [LARGE SCALE GENOMIC DNA]</scope>
    <source>
        <strain evidence="1 2">SIP3-4</strain>
    </source>
</reference>
<evidence type="ECO:0000313" key="2">
    <source>
        <dbReference type="Proteomes" id="UP000002743"/>
    </source>
</evidence>
<accession>C6XCZ0</accession>
<sequence>MNGTTLQALRLSLGYTPQEAAYMVAAVPLATWKNWESNAQPIPDEIENTLRKLVSYKRQLIEEARGQLLHICNVQGMPESLSLTYYGTETDWLTQQDATALQWKPHCMAMAALAEEFPVIELVLFDNNAYQSWLDGRLDSQLMRDQWASVVTR</sequence>
<dbReference type="AlphaFoldDB" id="C6XCZ0"/>
<dbReference type="Pfam" id="PF08965">
    <property type="entry name" value="Aca2_YdiL"/>
    <property type="match status" value="1"/>
</dbReference>
<dbReference type="InterPro" id="IPR010982">
    <property type="entry name" value="Lambda_DNA-bd_dom_sf"/>
</dbReference>
<dbReference type="RefSeq" id="WP_015829920.1">
    <property type="nucleotide sequence ID" value="NC_012969.1"/>
</dbReference>
<name>C6XCZ0_METGS</name>
<gene>
    <name evidence="1" type="ordered locus">Msip34_1168</name>
</gene>
<proteinExistence type="predicted"/>
<dbReference type="InterPro" id="IPR015060">
    <property type="entry name" value="Aca2_YdiL-like"/>
</dbReference>
<protein>
    <submittedName>
        <fullName evidence="1">Uncharacterized protein</fullName>
    </submittedName>
</protein>
<dbReference type="InterPro" id="IPR027910">
    <property type="entry name" value="YdiL_sf"/>
</dbReference>